<dbReference type="Proteomes" id="UP000008144">
    <property type="component" value="Chromosome 8"/>
</dbReference>
<reference evidence="12" key="2">
    <citation type="journal article" date="2008" name="Genome Biol.">
        <title>Improved genome assembly and evidence-based global gene model set for the chordate Ciona intestinalis: new insight into intron and operon populations.</title>
        <authorList>
            <person name="Satou Y."/>
            <person name="Mineta K."/>
            <person name="Ogasawara M."/>
            <person name="Sasakura Y."/>
            <person name="Shoguchi E."/>
            <person name="Ueno K."/>
            <person name="Yamada L."/>
            <person name="Matsumoto J."/>
            <person name="Wasserscheid J."/>
            <person name="Dewar K."/>
            <person name="Wiley G.B."/>
            <person name="Macmil S.L."/>
            <person name="Roe B.A."/>
            <person name="Zeller R.W."/>
            <person name="Hastings K.E."/>
            <person name="Lemaire P."/>
            <person name="Lindquist E."/>
            <person name="Endo T."/>
            <person name="Hotta K."/>
            <person name="Inaba K."/>
        </authorList>
    </citation>
    <scope>NUCLEOTIDE SEQUENCE [LARGE SCALE GENOMIC DNA]</scope>
    <source>
        <strain evidence="12">wild type</strain>
    </source>
</reference>
<evidence type="ECO:0000256" key="9">
    <source>
        <dbReference type="RuleBase" id="RU361183"/>
    </source>
</evidence>
<dbReference type="PANTHER" id="PTHR10127">
    <property type="entry name" value="DISCOIDIN, CUB, EGF, LAMININ , AND ZINC METALLOPROTEASE DOMAIN CONTAINING"/>
    <property type="match status" value="1"/>
</dbReference>
<dbReference type="FunFam" id="2.60.120.290:FF:000118">
    <property type="entry name" value="Metalloendopeptidase"/>
    <property type="match status" value="1"/>
</dbReference>
<dbReference type="Gene3D" id="3.40.390.10">
    <property type="entry name" value="Collagenase (Catalytic Domain)"/>
    <property type="match status" value="1"/>
</dbReference>
<dbReference type="GO" id="GO:0008270">
    <property type="term" value="F:zinc ion binding"/>
    <property type="evidence" value="ECO:0007669"/>
    <property type="project" value="UniProtKB-UniRule"/>
</dbReference>
<dbReference type="EMBL" id="EAAA01002718">
    <property type="status" value="NOT_ANNOTATED_CDS"/>
    <property type="molecule type" value="Genomic_DNA"/>
</dbReference>
<proteinExistence type="predicted"/>
<evidence type="ECO:0000259" key="11">
    <source>
        <dbReference type="PROSITE" id="PS51864"/>
    </source>
</evidence>
<comment type="cofactor">
    <cofactor evidence="8 9">
        <name>Zn(2+)</name>
        <dbReference type="ChEBI" id="CHEBI:29105"/>
    </cofactor>
    <text evidence="8 9">Binds 1 zinc ion per subunit.</text>
</comment>
<dbReference type="SMART" id="SM00235">
    <property type="entry name" value="ZnMc"/>
    <property type="match status" value="1"/>
</dbReference>
<keyword evidence="5 8" id="KW-0482">Metalloprotease</keyword>
<dbReference type="SUPFAM" id="SSF49854">
    <property type="entry name" value="Spermadhesin, CUB domain"/>
    <property type="match status" value="1"/>
</dbReference>
<dbReference type="PROSITE" id="PS51864">
    <property type="entry name" value="ASTACIN"/>
    <property type="match status" value="1"/>
</dbReference>
<dbReference type="InterPro" id="IPR001506">
    <property type="entry name" value="Peptidase_M12A"/>
</dbReference>
<feature type="binding site" evidence="8">
    <location>
        <position position="196"/>
    </location>
    <ligand>
        <name>Zn(2+)</name>
        <dbReference type="ChEBI" id="CHEBI:29105"/>
        <note>catalytic</note>
    </ligand>
</feature>
<dbReference type="CDD" id="cd00041">
    <property type="entry name" value="CUB"/>
    <property type="match status" value="1"/>
</dbReference>
<dbReference type="InterPro" id="IPR035914">
    <property type="entry name" value="Sperma_CUB_dom_sf"/>
</dbReference>
<dbReference type="GO" id="GO:0005615">
    <property type="term" value="C:extracellular space"/>
    <property type="evidence" value="ECO:0000318"/>
    <property type="project" value="GO_Central"/>
</dbReference>
<dbReference type="InterPro" id="IPR006026">
    <property type="entry name" value="Peptidase_Metallo"/>
</dbReference>
<accession>H2Y2Z2</accession>
<dbReference type="PANTHER" id="PTHR10127:SF780">
    <property type="entry name" value="METALLOENDOPEPTIDASE"/>
    <property type="match status" value="1"/>
</dbReference>
<comment type="caution">
    <text evidence="7">Lacks conserved residue(s) required for the propagation of feature annotation.</text>
</comment>
<feature type="domain" description="CUB" evidence="10">
    <location>
        <begin position="302"/>
        <end position="417"/>
    </location>
</feature>
<keyword evidence="4 8" id="KW-0862">Zinc</keyword>
<dbReference type="InParanoid" id="H2Y2Z2"/>
<organism evidence="12 13">
    <name type="scientific">Ciona intestinalis</name>
    <name type="common">Transparent sea squirt</name>
    <name type="synonym">Ascidia intestinalis</name>
    <dbReference type="NCBI Taxonomy" id="7719"/>
    <lineage>
        <taxon>Eukaryota</taxon>
        <taxon>Metazoa</taxon>
        <taxon>Chordata</taxon>
        <taxon>Tunicata</taxon>
        <taxon>Ascidiacea</taxon>
        <taxon>Phlebobranchia</taxon>
        <taxon>Cionidae</taxon>
        <taxon>Ciona</taxon>
    </lineage>
</organism>
<dbReference type="GO" id="GO:0006508">
    <property type="term" value="P:proteolysis"/>
    <property type="evidence" value="ECO:0007669"/>
    <property type="project" value="UniProtKB-KW"/>
</dbReference>
<name>H2Y2Z2_CIOIN</name>
<evidence type="ECO:0000256" key="7">
    <source>
        <dbReference type="PROSITE-ProRule" id="PRU00059"/>
    </source>
</evidence>
<dbReference type="GO" id="GO:0004222">
    <property type="term" value="F:metalloendopeptidase activity"/>
    <property type="evidence" value="ECO:0000318"/>
    <property type="project" value="GO_Central"/>
</dbReference>
<dbReference type="PRINTS" id="PR00480">
    <property type="entry name" value="ASTACIN"/>
</dbReference>
<reference evidence="12" key="4">
    <citation type="submission" date="2025-09" db="UniProtKB">
        <authorList>
            <consortium name="Ensembl"/>
        </authorList>
    </citation>
    <scope>IDENTIFICATION</scope>
</reference>
<reference evidence="12" key="3">
    <citation type="submission" date="2025-08" db="UniProtKB">
        <authorList>
            <consortium name="Ensembl"/>
        </authorList>
    </citation>
    <scope>IDENTIFICATION</scope>
</reference>
<feature type="active site" evidence="8">
    <location>
        <position position="193"/>
    </location>
</feature>
<dbReference type="Gene3D" id="2.60.120.290">
    <property type="entry name" value="Spermadhesin, CUB domain"/>
    <property type="match status" value="1"/>
</dbReference>
<keyword evidence="2 8" id="KW-0479">Metal-binding</keyword>
<evidence type="ECO:0000256" key="5">
    <source>
        <dbReference type="ARBA" id="ARBA00023049"/>
    </source>
</evidence>
<dbReference type="STRING" id="7719.ENSCINP00000036277"/>
<dbReference type="InterPro" id="IPR024079">
    <property type="entry name" value="MetalloPept_cat_dom_sf"/>
</dbReference>
<feature type="disulfide bond" evidence="7">
    <location>
        <begin position="302"/>
        <end position="329"/>
    </location>
</feature>
<dbReference type="Pfam" id="PF01400">
    <property type="entry name" value="Astacin"/>
    <property type="match status" value="1"/>
</dbReference>
<evidence type="ECO:0000313" key="12">
    <source>
        <dbReference type="Ensembl" id="ENSCINP00000036277.1"/>
    </source>
</evidence>
<keyword evidence="3 8" id="KW-0378">Hydrolase</keyword>
<keyword evidence="1 8" id="KW-0645">Protease</keyword>
<protein>
    <recommendedName>
        <fullName evidence="9">Metalloendopeptidase</fullName>
        <ecNumber evidence="9">3.4.24.-</ecNumber>
    </recommendedName>
</protein>
<evidence type="ECO:0000256" key="8">
    <source>
        <dbReference type="PROSITE-ProRule" id="PRU01211"/>
    </source>
</evidence>
<feature type="binding site" evidence="8">
    <location>
        <position position="192"/>
    </location>
    <ligand>
        <name>Zn(2+)</name>
        <dbReference type="ChEBI" id="CHEBI:29105"/>
        <note>catalytic</note>
    </ligand>
</feature>
<evidence type="ECO:0000313" key="13">
    <source>
        <dbReference type="Proteomes" id="UP000008144"/>
    </source>
</evidence>
<dbReference type="AlphaFoldDB" id="H2Y2Z2"/>
<dbReference type="PROSITE" id="PS01180">
    <property type="entry name" value="CUB"/>
    <property type="match status" value="1"/>
</dbReference>
<evidence type="ECO:0000259" key="10">
    <source>
        <dbReference type="PROSITE" id="PS01180"/>
    </source>
</evidence>
<feature type="binding site" evidence="8">
    <location>
        <position position="202"/>
    </location>
    <ligand>
        <name>Zn(2+)</name>
        <dbReference type="ChEBI" id="CHEBI:29105"/>
        <note>catalytic</note>
    </ligand>
</feature>
<sequence>CLFLFTAQTFFLRLRFGHQQSVRVNEDLEAVVYTLNRPVAGTRNIAGSLQEPLPQTGKTGSSVFPQAIQTTGVGVRGIKEGDMRMSLRMNRNSAGGTDKWPKTRSGPNRGLVRIPYKISRQYNRTQLAVIRSAIPTFTRHTCLRFVPRRTEVAFIYISNGKGCWADVGKTGHPSQTVSLGIPGCVIKGIVLHEFMHVAGFQHEHSRSDRNRYVKIYRQHVQPDMVANFDRYNDSVNYVVYDYNSVMHYSKNAFSKEIYLPTVQVIPKRKPEPIIGQRERLSPYDIEEVKYLYDCGAGTYQRCGRDFFNLATGSFNSPSYPSPYPAEAHCTWNITVQPGRFVNVTFKGIDISDSPVCQNDVILIHDGKNAAAPTMRTICGTQTGDISIVSTGRSMFIIFSSDPTRDSNRGFRAIFRESNEPKLT</sequence>
<feature type="domain" description="Peptidase M12A" evidence="11">
    <location>
        <begin position="92"/>
        <end position="295"/>
    </location>
</feature>
<dbReference type="OMA" id="HEINHIL"/>
<keyword evidence="6 7" id="KW-1015">Disulfide bond</keyword>
<evidence type="ECO:0000256" key="4">
    <source>
        <dbReference type="ARBA" id="ARBA00022833"/>
    </source>
</evidence>
<dbReference type="Ensembl" id="ENSCINT00000033825.1">
    <property type="protein sequence ID" value="ENSCINP00000036277.1"/>
    <property type="gene ID" value="ENSCING00000019889.1"/>
</dbReference>
<reference evidence="13" key="1">
    <citation type="journal article" date="2002" name="Science">
        <title>The draft genome of Ciona intestinalis: insights into chordate and vertebrate origins.</title>
        <authorList>
            <person name="Dehal P."/>
            <person name="Satou Y."/>
            <person name="Campbell R.K."/>
            <person name="Chapman J."/>
            <person name="Degnan B."/>
            <person name="De Tomaso A."/>
            <person name="Davidson B."/>
            <person name="Di Gregorio A."/>
            <person name="Gelpke M."/>
            <person name="Goodstein D.M."/>
            <person name="Harafuji N."/>
            <person name="Hastings K.E."/>
            <person name="Ho I."/>
            <person name="Hotta K."/>
            <person name="Huang W."/>
            <person name="Kawashima T."/>
            <person name="Lemaire P."/>
            <person name="Martinez D."/>
            <person name="Meinertzhagen I.A."/>
            <person name="Necula S."/>
            <person name="Nonaka M."/>
            <person name="Putnam N."/>
            <person name="Rash S."/>
            <person name="Saiga H."/>
            <person name="Satake M."/>
            <person name="Terry A."/>
            <person name="Yamada L."/>
            <person name="Wang H.G."/>
            <person name="Awazu S."/>
            <person name="Azumi K."/>
            <person name="Boore J."/>
            <person name="Branno M."/>
            <person name="Chin-Bow S."/>
            <person name="DeSantis R."/>
            <person name="Doyle S."/>
            <person name="Francino P."/>
            <person name="Keys D.N."/>
            <person name="Haga S."/>
            <person name="Hayashi H."/>
            <person name="Hino K."/>
            <person name="Imai K.S."/>
            <person name="Inaba K."/>
            <person name="Kano S."/>
            <person name="Kobayashi K."/>
            <person name="Kobayashi M."/>
            <person name="Lee B.I."/>
            <person name="Makabe K.W."/>
            <person name="Manohar C."/>
            <person name="Matassi G."/>
            <person name="Medina M."/>
            <person name="Mochizuki Y."/>
            <person name="Mount S."/>
            <person name="Morishita T."/>
            <person name="Miura S."/>
            <person name="Nakayama A."/>
            <person name="Nishizaka S."/>
            <person name="Nomoto H."/>
            <person name="Ohta F."/>
            <person name="Oishi K."/>
            <person name="Rigoutsos I."/>
            <person name="Sano M."/>
            <person name="Sasaki A."/>
            <person name="Sasakura Y."/>
            <person name="Shoguchi E."/>
            <person name="Shin-i T."/>
            <person name="Spagnuolo A."/>
            <person name="Stainier D."/>
            <person name="Suzuki M.M."/>
            <person name="Tassy O."/>
            <person name="Takatori N."/>
            <person name="Tokuoka M."/>
            <person name="Yagi K."/>
            <person name="Yoshizaki F."/>
            <person name="Wada S."/>
            <person name="Zhang C."/>
            <person name="Hyatt P.D."/>
            <person name="Larimer F."/>
            <person name="Detter C."/>
            <person name="Doggett N."/>
            <person name="Glavina T."/>
            <person name="Hawkins T."/>
            <person name="Richardson P."/>
            <person name="Lucas S."/>
            <person name="Kohara Y."/>
            <person name="Levine M."/>
            <person name="Satoh N."/>
            <person name="Rokhsar D.S."/>
        </authorList>
    </citation>
    <scope>NUCLEOTIDE SEQUENCE [LARGE SCALE GENOMIC DNA]</scope>
</reference>
<dbReference type="GeneTree" id="ENSGT00940000163716"/>
<dbReference type="EC" id="3.4.24.-" evidence="9"/>
<evidence type="ECO:0000256" key="1">
    <source>
        <dbReference type="ARBA" id="ARBA00022670"/>
    </source>
</evidence>
<dbReference type="SMART" id="SM00042">
    <property type="entry name" value="CUB"/>
    <property type="match status" value="1"/>
</dbReference>
<dbReference type="Pfam" id="PF00431">
    <property type="entry name" value="CUB"/>
    <property type="match status" value="1"/>
</dbReference>
<evidence type="ECO:0000256" key="3">
    <source>
        <dbReference type="ARBA" id="ARBA00022801"/>
    </source>
</evidence>
<dbReference type="HOGENOM" id="CLU_005140_1_0_1"/>
<dbReference type="InterPro" id="IPR000859">
    <property type="entry name" value="CUB_dom"/>
</dbReference>
<keyword evidence="13" id="KW-1185">Reference proteome</keyword>
<dbReference type="SUPFAM" id="SSF55486">
    <property type="entry name" value="Metalloproteases ('zincins'), catalytic domain"/>
    <property type="match status" value="1"/>
</dbReference>
<evidence type="ECO:0000256" key="6">
    <source>
        <dbReference type="ARBA" id="ARBA00023157"/>
    </source>
</evidence>
<evidence type="ECO:0000256" key="2">
    <source>
        <dbReference type="ARBA" id="ARBA00022723"/>
    </source>
</evidence>